<dbReference type="Pfam" id="PF04734">
    <property type="entry name" value="Ceramidase_alk"/>
    <property type="match status" value="1"/>
</dbReference>
<keyword evidence="6" id="KW-0862">Zinc</keyword>
<feature type="binding site" evidence="6">
    <location>
        <position position="466"/>
    </location>
    <ligand>
        <name>Zn(2+)</name>
        <dbReference type="ChEBI" id="CHEBI:29105"/>
    </ligand>
</feature>
<dbReference type="EC" id="3.5.1.23" evidence="2 7"/>
<evidence type="ECO:0000313" key="11">
    <source>
        <dbReference type="EMBL" id="PVD38057.1"/>
    </source>
</evidence>
<dbReference type="GO" id="GO:0016020">
    <property type="term" value="C:membrane"/>
    <property type="evidence" value="ECO:0007669"/>
    <property type="project" value="GOC"/>
</dbReference>
<dbReference type="Gene3D" id="2.60.40.2300">
    <property type="entry name" value="Neutral/alkaline non-lysosomal ceramidase, C-terminal domain"/>
    <property type="match status" value="1"/>
</dbReference>
<comment type="similarity">
    <text evidence="1 7">Belongs to the neutral ceramidase family.</text>
</comment>
<dbReference type="InterPro" id="IPR031329">
    <property type="entry name" value="NEUT/ALK_ceramidase_N"/>
</dbReference>
<dbReference type="OMA" id="GTTVQTC"/>
<organism evidence="11 12">
    <name type="scientific">Pomacea canaliculata</name>
    <name type="common">Golden apple snail</name>
    <dbReference type="NCBI Taxonomy" id="400727"/>
    <lineage>
        <taxon>Eukaryota</taxon>
        <taxon>Metazoa</taxon>
        <taxon>Spiralia</taxon>
        <taxon>Lophotrochozoa</taxon>
        <taxon>Mollusca</taxon>
        <taxon>Gastropoda</taxon>
        <taxon>Caenogastropoda</taxon>
        <taxon>Architaenioglossa</taxon>
        <taxon>Ampullarioidea</taxon>
        <taxon>Ampullariidae</taxon>
        <taxon>Pomacea</taxon>
    </lineage>
</organism>
<feature type="domain" description="Neutral/alkaline non-lysosomal ceramidase C-terminal" evidence="10">
    <location>
        <begin position="539"/>
        <end position="698"/>
    </location>
</feature>
<keyword evidence="4 7" id="KW-0378">Hydrolase</keyword>
<feature type="signal peptide" evidence="8">
    <location>
        <begin position="1"/>
        <end position="25"/>
    </location>
</feature>
<dbReference type="GO" id="GO:0046514">
    <property type="term" value="P:ceramide catabolic process"/>
    <property type="evidence" value="ECO:0007669"/>
    <property type="project" value="InterPro"/>
</dbReference>
<dbReference type="PANTHER" id="PTHR12670:SF1">
    <property type="entry name" value="NEUTRAL CERAMIDASE"/>
    <property type="match status" value="1"/>
</dbReference>
<feature type="domain" description="Neutral/alkaline non-lysosomal ceramidase N-terminal" evidence="9">
    <location>
        <begin position="29"/>
        <end position="535"/>
    </location>
</feature>
<keyword evidence="7" id="KW-0746">Sphingolipid metabolism</keyword>
<evidence type="ECO:0000256" key="7">
    <source>
        <dbReference type="RuleBase" id="RU366019"/>
    </source>
</evidence>
<evidence type="ECO:0000256" key="2">
    <source>
        <dbReference type="ARBA" id="ARBA00011891"/>
    </source>
</evidence>
<keyword evidence="8" id="KW-0732">Signal</keyword>
<protein>
    <recommendedName>
        <fullName evidence="3 7">Neutral ceramidase</fullName>
        <ecNumber evidence="2 7">3.5.1.23</ecNumber>
    </recommendedName>
</protein>
<dbReference type="InterPro" id="IPR038445">
    <property type="entry name" value="NCDase_C_sf"/>
</dbReference>
<evidence type="ECO:0000256" key="6">
    <source>
        <dbReference type="PIRSR" id="PIRSR606823-2"/>
    </source>
</evidence>
<comment type="caution">
    <text evidence="11">The sequence shown here is derived from an EMBL/GenBank/DDBJ whole genome shotgun (WGS) entry which is preliminary data.</text>
</comment>
<evidence type="ECO:0000256" key="4">
    <source>
        <dbReference type="ARBA" id="ARBA00022801"/>
    </source>
</evidence>
<comment type="cofactor">
    <cofactor evidence="6">
        <name>Zn(2+)</name>
        <dbReference type="ChEBI" id="CHEBI:29105"/>
    </cofactor>
    <text evidence="6">Binds 1 zinc ion per subunit.</text>
</comment>
<feature type="binding site" evidence="6">
    <location>
        <position position="121"/>
    </location>
    <ligand>
        <name>Zn(2+)</name>
        <dbReference type="ChEBI" id="CHEBI:29105"/>
    </ligand>
</feature>
<dbReference type="STRING" id="400727.A0A2T7PXE6"/>
<keyword evidence="7" id="KW-0443">Lipid metabolism</keyword>
<evidence type="ECO:0000259" key="9">
    <source>
        <dbReference type="Pfam" id="PF04734"/>
    </source>
</evidence>
<dbReference type="EMBL" id="PZQS01000001">
    <property type="protein sequence ID" value="PVD38057.1"/>
    <property type="molecule type" value="Genomic_DNA"/>
</dbReference>
<evidence type="ECO:0000256" key="3">
    <source>
        <dbReference type="ARBA" id="ARBA00019235"/>
    </source>
</evidence>
<dbReference type="GO" id="GO:0042759">
    <property type="term" value="P:long-chain fatty acid biosynthetic process"/>
    <property type="evidence" value="ECO:0007669"/>
    <property type="project" value="TreeGrafter"/>
</dbReference>
<feature type="active site" description="Nucleophile" evidence="5">
    <location>
        <position position="282"/>
    </location>
</feature>
<dbReference type="GO" id="GO:0046512">
    <property type="term" value="P:sphingosine biosynthetic process"/>
    <property type="evidence" value="ECO:0007669"/>
    <property type="project" value="TreeGrafter"/>
</dbReference>
<name>A0A2T7PXE6_POMCA</name>
<dbReference type="PANTHER" id="PTHR12670">
    <property type="entry name" value="CERAMIDASE"/>
    <property type="match status" value="1"/>
</dbReference>
<proteinExistence type="inferred from homology"/>
<feature type="binding site" evidence="6">
    <location>
        <position position="506"/>
    </location>
    <ligand>
        <name>Zn(2+)</name>
        <dbReference type="ChEBI" id="CHEBI:29105"/>
    </ligand>
</feature>
<dbReference type="InterPro" id="IPR031331">
    <property type="entry name" value="NEUT/ALK_ceramidase_C"/>
</dbReference>
<dbReference type="GO" id="GO:0005576">
    <property type="term" value="C:extracellular region"/>
    <property type="evidence" value="ECO:0007669"/>
    <property type="project" value="TreeGrafter"/>
</dbReference>
<gene>
    <name evidence="11" type="ORF">C0Q70_00667</name>
</gene>
<dbReference type="GO" id="GO:0017040">
    <property type="term" value="F:N-acylsphingosine amidohydrolase activity"/>
    <property type="evidence" value="ECO:0007669"/>
    <property type="project" value="UniProtKB-UniRule"/>
</dbReference>
<reference evidence="11 12" key="1">
    <citation type="submission" date="2018-04" db="EMBL/GenBank/DDBJ databases">
        <title>The genome of golden apple snail Pomacea canaliculata provides insight into stress tolerance and invasive adaptation.</title>
        <authorList>
            <person name="Liu C."/>
            <person name="Liu B."/>
            <person name="Ren Y."/>
            <person name="Zhang Y."/>
            <person name="Wang H."/>
            <person name="Li S."/>
            <person name="Jiang F."/>
            <person name="Yin L."/>
            <person name="Zhang G."/>
            <person name="Qian W."/>
            <person name="Fan W."/>
        </authorList>
    </citation>
    <scope>NUCLEOTIDE SEQUENCE [LARGE SCALE GENOMIC DNA]</scope>
    <source>
        <strain evidence="11">SZHN2017</strain>
        <tissue evidence="11">Muscle</tissue>
    </source>
</reference>
<feature type="chain" id="PRO_5015679526" description="Neutral ceramidase" evidence="8">
    <location>
        <begin position="26"/>
        <end position="700"/>
    </location>
</feature>
<dbReference type="InterPro" id="IPR006823">
    <property type="entry name" value="Ceramidase_alk"/>
</dbReference>
<feature type="binding site" evidence="6">
    <location>
        <position position="230"/>
    </location>
    <ligand>
        <name>Zn(2+)</name>
        <dbReference type="ChEBI" id="CHEBI:29105"/>
    </ligand>
</feature>
<comment type="catalytic activity">
    <reaction evidence="7">
        <text>an N-acylsphing-4-enine + H2O = sphing-4-enine + a fatty acid</text>
        <dbReference type="Rhea" id="RHEA:20856"/>
        <dbReference type="ChEBI" id="CHEBI:15377"/>
        <dbReference type="ChEBI" id="CHEBI:28868"/>
        <dbReference type="ChEBI" id="CHEBI:52639"/>
        <dbReference type="ChEBI" id="CHEBI:57756"/>
        <dbReference type="EC" id="3.5.1.23"/>
    </reaction>
</comment>
<evidence type="ECO:0000256" key="1">
    <source>
        <dbReference type="ARBA" id="ARBA00009835"/>
    </source>
</evidence>
<accession>A0A2T7PXE6</accession>
<evidence type="ECO:0000256" key="8">
    <source>
        <dbReference type="SAM" id="SignalP"/>
    </source>
</evidence>
<dbReference type="Proteomes" id="UP000245119">
    <property type="component" value="Linkage Group LG1"/>
</dbReference>
<evidence type="ECO:0000313" key="12">
    <source>
        <dbReference type="Proteomes" id="UP000245119"/>
    </source>
</evidence>
<evidence type="ECO:0000256" key="5">
    <source>
        <dbReference type="PIRSR" id="PIRSR606823-1"/>
    </source>
</evidence>
<keyword evidence="12" id="KW-1185">Reference proteome</keyword>
<sequence>MKFPNCVNVLGILLCLLAYSLNVSGQAEFQAGAGIFDITGPAAEVNLMGYAKPGQTANGIHMRQFSRAFVFADKAGEKRFVFVNADSCMVSQGVKLEVIKQLKATYGDLYTERNVVISGTHTHSGPGGFHQYLLFDITSLGFVNATFEALVKGIVQSIQLAHKTLRPANLYISEGELLDSSINRSPTGYLNNPPEERQKYKYDVDKNMTVLRIDDAAGHPIGLINWYAVHCTSMNNTNGLISSDNKGYAEQLFERYMLARGNLSIPGQFVAAFAQSNEGDVSPNTKGPHCTDSGLPCDILTSTCHGENELCIAFGPGKDMFESTQIIGRNQFMKALELYSSAGKKLTGSVDFRHSYVNMTEVEVVLNSTTKVKTCKPALGYSFAAGTIDGPGAFDFKQGTNTSNPFWNAVRDVLKTPTEEQVNCHAPKPILLDTGEISFPYLWHPQVVDVQLLKLGQFVIIAVPGEFTTMSGRRTRDAVVQTLISNGLPLDTSSVIAGLSNDYTHYVATFEEYQVQRYEAASTIYGPHTLQAYIQNFEILAEALAKGKPVSLGPNPPNLLGQQWSFLPGVLFDSSPVGKKFGDVKTDAEPSYQPGSVVQVRFVSANPRNDLRLNGTFLTVEQKQESGSWRVIFTDRDWETRYQWINDNLLLGESDAIIRWDIPEGQTPGTYRIRHFGTSKSIFGSLTSFEGSSSLFMVKK</sequence>
<dbReference type="AlphaFoldDB" id="A0A2T7PXE6"/>
<dbReference type="OrthoDB" id="191371at2759"/>
<evidence type="ECO:0000259" key="10">
    <source>
        <dbReference type="Pfam" id="PF17048"/>
    </source>
</evidence>
<dbReference type="Pfam" id="PF17048">
    <property type="entry name" value="Ceramidse_alk_C"/>
    <property type="match status" value="1"/>
</dbReference>
<dbReference type="GO" id="GO:0046872">
    <property type="term" value="F:metal ion binding"/>
    <property type="evidence" value="ECO:0007669"/>
    <property type="project" value="UniProtKB-KW"/>
</dbReference>
<keyword evidence="6" id="KW-0479">Metal-binding</keyword>